<keyword evidence="3" id="KW-0963">Cytoplasm</keyword>
<dbReference type="InterPro" id="IPR057335">
    <property type="entry name" value="Beta-barrel_SelB"/>
</dbReference>
<keyword evidence="6" id="KW-0342">GTP-binding</keyword>
<dbReference type="SUPFAM" id="SSF50465">
    <property type="entry name" value="EF-Tu/eEF-1alpha/eIF2-gamma C-terminal domain"/>
    <property type="match status" value="1"/>
</dbReference>
<evidence type="ECO:0000256" key="6">
    <source>
        <dbReference type="ARBA" id="ARBA00023134"/>
    </source>
</evidence>
<keyword evidence="5" id="KW-0648">Protein biosynthesis</keyword>
<evidence type="ECO:0000256" key="1">
    <source>
        <dbReference type="ARBA" id="ARBA00004496"/>
    </source>
</evidence>
<protein>
    <recommendedName>
        <fullName evidence="2">Selenocysteine-specific elongation factor</fullName>
    </recommendedName>
    <alternativeName>
        <fullName evidence="8">SelB translation factor</fullName>
    </alternativeName>
</protein>
<comment type="function">
    <text evidence="7">Translation factor necessary for the incorporation of selenocysteine into proteins. It probably replaces EF-Tu for the insertion of selenocysteine directed by the UGA codon. SelB binds GTP and GDP.</text>
</comment>
<dbReference type="Pfam" id="PF03144">
    <property type="entry name" value="GTP_EFTU_D2"/>
    <property type="match status" value="1"/>
</dbReference>
<organism evidence="10 11">
    <name type="scientific">Paracoccus versutus</name>
    <name type="common">Thiobacillus versutus</name>
    <dbReference type="NCBI Taxonomy" id="34007"/>
    <lineage>
        <taxon>Bacteria</taxon>
        <taxon>Pseudomonadati</taxon>
        <taxon>Pseudomonadota</taxon>
        <taxon>Alphaproteobacteria</taxon>
        <taxon>Rhodobacterales</taxon>
        <taxon>Paracoccaceae</taxon>
        <taxon>Paracoccus</taxon>
    </lineage>
</organism>
<dbReference type="GO" id="GO:0003924">
    <property type="term" value="F:GTPase activity"/>
    <property type="evidence" value="ECO:0007669"/>
    <property type="project" value="InterPro"/>
</dbReference>
<dbReference type="PROSITE" id="PS51722">
    <property type="entry name" value="G_TR_2"/>
    <property type="match status" value="1"/>
</dbReference>
<dbReference type="AlphaFoldDB" id="A0A3D9XI57"/>
<evidence type="ECO:0000256" key="3">
    <source>
        <dbReference type="ARBA" id="ARBA00022490"/>
    </source>
</evidence>
<dbReference type="PRINTS" id="PR00315">
    <property type="entry name" value="ELONGATNFCT"/>
</dbReference>
<dbReference type="InterPro" id="IPR027417">
    <property type="entry name" value="P-loop_NTPase"/>
</dbReference>
<dbReference type="GO" id="GO:0003746">
    <property type="term" value="F:translation elongation factor activity"/>
    <property type="evidence" value="ECO:0007669"/>
    <property type="project" value="UniProtKB-KW"/>
</dbReference>
<comment type="subcellular location">
    <subcellularLocation>
        <location evidence="1">Cytoplasm</location>
    </subcellularLocation>
</comment>
<comment type="caution">
    <text evidence="10">The sequence shown here is derived from an EMBL/GenBank/DDBJ whole genome shotgun (WGS) entry which is preliminary data.</text>
</comment>
<dbReference type="NCBIfam" id="TIGR00475">
    <property type="entry name" value="selB"/>
    <property type="match status" value="1"/>
</dbReference>
<feature type="domain" description="Tr-type G" evidence="9">
    <location>
        <begin position="1"/>
        <end position="170"/>
    </location>
</feature>
<dbReference type="InterPro" id="IPR050055">
    <property type="entry name" value="EF-Tu_GTPase"/>
</dbReference>
<dbReference type="InterPro" id="IPR009001">
    <property type="entry name" value="Transl_elong_EF1A/Init_IF2_C"/>
</dbReference>
<dbReference type="Pfam" id="PF25461">
    <property type="entry name" value="Beta-barrel_SelB"/>
    <property type="match status" value="1"/>
</dbReference>
<dbReference type="GO" id="GO:0005737">
    <property type="term" value="C:cytoplasm"/>
    <property type="evidence" value="ECO:0007669"/>
    <property type="project" value="UniProtKB-SubCell"/>
</dbReference>
<dbReference type="InterPro" id="IPR015190">
    <property type="entry name" value="Elong_fac_SelB-wing-hlx_typ-2"/>
</dbReference>
<dbReference type="GO" id="GO:0004020">
    <property type="term" value="F:adenylylsulfate kinase activity"/>
    <property type="evidence" value="ECO:0007669"/>
    <property type="project" value="UniProtKB-EC"/>
</dbReference>
<sequence length="643" mass="68268">MIVGTAGHIDHGKSALVRALTGIETDRLAEEKARGITIELGFAYADLGGGAVTGFVDVPGHEKFVHTMLAGAGGIDLALLVVAADDGIMPQTREHLAILDLLGISRGMVALTKSDLAPPARIVALSAQIAELLAPTGLAGAPVFPVSSLTGAGIDALRAALVRAEAQTAARAAAARFRMAIDRSFTLAGTGTVVTGTVLSGRVAPGDQIAISPTGLPARVRAVHAQNRKAEAGLAGQRCALNLAGEGVTRDAIHRGDVAMDPALHAPTQRIDVSLRVLGTEPKPLATWFPARLHLGAAETGARIVPLQGPLAPGEEGLAQLVLDRPLAATLGERFILRDVSARRTIGGGRLIDLRAPARHRARPERLAVLRAMALPDPADALAALAGAALIDLDAFARDRALAPAQLDRAIAASGIAIVPGTRQALGPDRLAALRRQMQAELAAFHAENADLQGLGREKLRLMLDPRLPKPDFAAFLRAEAAAGRIALDGAFIRLPGHLPRLAPEDEALLERILPQLAGEDRFRPPRVRDFAHAFGAEEPEVRRILRMAARQGRIDQIAHDHFFARATTVEMVGIIRDLAAASADGWFTAPAFRDRVRNGRKVAIQILDFFDRLGLTLRRGDLRRINPHRVDLFTPDGSDERE</sequence>
<gene>
    <name evidence="10" type="ORF">BDD41_4883</name>
</gene>
<dbReference type="InterPro" id="IPR015191">
    <property type="entry name" value="SelB_WHD4"/>
</dbReference>
<dbReference type="GO" id="GO:0001514">
    <property type="term" value="P:selenocysteine incorporation"/>
    <property type="evidence" value="ECO:0007669"/>
    <property type="project" value="InterPro"/>
</dbReference>
<proteinExistence type="predicted"/>
<dbReference type="InterPro" id="IPR004535">
    <property type="entry name" value="Transl_elong_SelB"/>
</dbReference>
<name>A0A3D9XI57_PARVE</name>
<evidence type="ECO:0000259" key="9">
    <source>
        <dbReference type="PROSITE" id="PS51722"/>
    </source>
</evidence>
<dbReference type="Gene3D" id="1.10.10.10">
    <property type="entry name" value="Winged helix-like DNA-binding domain superfamily/Winged helix DNA-binding domain"/>
    <property type="match status" value="3"/>
</dbReference>
<accession>A0A3D9XI57</accession>
<dbReference type="SUPFAM" id="SSF50447">
    <property type="entry name" value="Translation proteins"/>
    <property type="match status" value="1"/>
</dbReference>
<dbReference type="Pfam" id="PF09106">
    <property type="entry name" value="WHD_2nd_SelB"/>
    <property type="match status" value="1"/>
</dbReference>
<dbReference type="InterPro" id="IPR009000">
    <property type="entry name" value="Transl_B-barrel_sf"/>
</dbReference>
<reference evidence="10 11" key="1">
    <citation type="submission" date="2018-08" db="EMBL/GenBank/DDBJ databases">
        <title>Genomic Encyclopedia of Archaeal and Bacterial Type Strains, Phase II (KMG-II): from individual species to whole genera.</title>
        <authorList>
            <person name="Goeker M."/>
        </authorList>
    </citation>
    <scope>NUCLEOTIDE SEQUENCE [LARGE SCALE GENOMIC DNA]</scope>
    <source>
        <strain evidence="10 11">DSM 17099</strain>
    </source>
</reference>
<dbReference type="SUPFAM" id="SSF46785">
    <property type="entry name" value="Winged helix' DNA-binding domain"/>
    <property type="match status" value="3"/>
</dbReference>
<evidence type="ECO:0000256" key="8">
    <source>
        <dbReference type="ARBA" id="ARBA00031615"/>
    </source>
</evidence>
<dbReference type="Gene3D" id="3.40.50.300">
    <property type="entry name" value="P-loop containing nucleotide triphosphate hydrolases"/>
    <property type="match status" value="1"/>
</dbReference>
<dbReference type="GO" id="GO:0003723">
    <property type="term" value="F:RNA binding"/>
    <property type="evidence" value="ECO:0007669"/>
    <property type="project" value="InterPro"/>
</dbReference>
<dbReference type="Proteomes" id="UP000256941">
    <property type="component" value="Unassembled WGS sequence"/>
</dbReference>
<evidence type="ECO:0000313" key="11">
    <source>
        <dbReference type="Proteomes" id="UP000256941"/>
    </source>
</evidence>
<dbReference type="EMBL" id="QTUJ01000004">
    <property type="protein sequence ID" value="REF67852.1"/>
    <property type="molecule type" value="Genomic_DNA"/>
</dbReference>
<keyword evidence="10" id="KW-0251">Elongation factor</keyword>
<dbReference type="SUPFAM" id="SSF52540">
    <property type="entry name" value="P-loop containing nucleoside triphosphate hydrolases"/>
    <property type="match status" value="1"/>
</dbReference>
<dbReference type="PANTHER" id="PTHR43721">
    <property type="entry name" value="ELONGATION FACTOR TU-RELATED"/>
    <property type="match status" value="1"/>
</dbReference>
<dbReference type="Pfam" id="PF00009">
    <property type="entry name" value="GTP_EFTU"/>
    <property type="match status" value="1"/>
</dbReference>
<dbReference type="Pfam" id="PF21214">
    <property type="entry name" value="WHD_2nd_SelB_bact"/>
    <property type="match status" value="1"/>
</dbReference>
<dbReference type="CDD" id="cd04171">
    <property type="entry name" value="SelB"/>
    <property type="match status" value="1"/>
</dbReference>
<dbReference type="Gene3D" id="2.40.30.10">
    <property type="entry name" value="Translation factors"/>
    <property type="match status" value="1"/>
</dbReference>
<evidence type="ECO:0000256" key="5">
    <source>
        <dbReference type="ARBA" id="ARBA00022917"/>
    </source>
</evidence>
<evidence type="ECO:0000256" key="4">
    <source>
        <dbReference type="ARBA" id="ARBA00022741"/>
    </source>
</evidence>
<evidence type="ECO:0000256" key="2">
    <source>
        <dbReference type="ARBA" id="ARBA00015953"/>
    </source>
</evidence>
<dbReference type="GO" id="GO:0005525">
    <property type="term" value="F:GTP binding"/>
    <property type="evidence" value="ECO:0007669"/>
    <property type="project" value="UniProtKB-KW"/>
</dbReference>
<dbReference type="InterPro" id="IPR036390">
    <property type="entry name" value="WH_DNA-bd_sf"/>
</dbReference>
<dbReference type="PANTHER" id="PTHR43721:SF9">
    <property type="entry name" value="GTP-BINDING PROTEIN 1"/>
    <property type="match status" value="1"/>
</dbReference>
<dbReference type="InterPro" id="IPR036388">
    <property type="entry name" value="WH-like_DNA-bd_sf"/>
</dbReference>
<dbReference type="RefSeq" id="WP_116223230.1">
    <property type="nucleotide sequence ID" value="NZ_CP038197.1"/>
</dbReference>
<dbReference type="InterPro" id="IPR004161">
    <property type="entry name" value="EFTu-like_2"/>
</dbReference>
<evidence type="ECO:0000256" key="7">
    <source>
        <dbReference type="ARBA" id="ARBA00025526"/>
    </source>
</evidence>
<dbReference type="InterPro" id="IPR048931">
    <property type="entry name" value="WHD_2nd_SelB_bact"/>
</dbReference>
<keyword evidence="4" id="KW-0547">Nucleotide-binding</keyword>
<dbReference type="Pfam" id="PF09107">
    <property type="entry name" value="WHD_3rd_SelB"/>
    <property type="match status" value="1"/>
</dbReference>
<evidence type="ECO:0000313" key="10">
    <source>
        <dbReference type="EMBL" id="REF67852.1"/>
    </source>
</evidence>
<dbReference type="InterPro" id="IPR000795">
    <property type="entry name" value="T_Tr_GTP-bd_dom"/>
</dbReference>
<dbReference type="CDD" id="cd15491">
    <property type="entry name" value="selB_III"/>
    <property type="match status" value="1"/>
</dbReference>